<dbReference type="PANTHER" id="PTHR30536">
    <property type="entry name" value="ALTRONATE/GALACTARATE DEHYDRATASE"/>
    <property type="match status" value="1"/>
</dbReference>
<name>A0ABV1E1J6_9FIRM</name>
<dbReference type="SMART" id="SM00858">
    <property type="entry name" value="SAF"/>
    <property type="match status" value="1"/>
</dbReference>
<evidence type="ECO:0000256" key="1">
    <source>
        <dbReference type="ARBA" id="ARBA00010986"/>
    </source>
</evidence>
<accession>A0ABV1E1J6</accession>
<dbReference type="InterPro" id="IPR013974">
    <property type="entry name" value="SAF"/>
</dbReference>
<sequence>MKAIRIHPLDNVAVAMEPIAKGETITLEDGVCVTALQDIQRGHKIALIALSAGEPIRKYGCVIGLAKAQIAPGEWVHTHNVRTGLSEEGDYVYRHKAFALPPVSPRTFQGFRRADGRCAIRNEIWILPTVGCVNSIAQRLVRENQHLVSGSVEGLYTFPHPFGCSQMGDDHAQTRRLLAALTRHPNAGGVLVLGLGCENLTMEQFQTELGTWDDRRVKFLTCQDVEDEMQAGAALLEELADYVKTFTREAIPAGELVVGMKCGGSDGLSGITANPTVGRFSDRLIALGGSTVLTEVPEMFGAESILFDRCADETVFAKAVAMIQSFKNYFTSHGQVVYENPSPGNKAGGITTLEDKSCGCVQKGGSAQIVDVLEYGQAVTKKGLNLLSGPGNDLVSATDLTAAGAHLILFTTGRGTPFGAPAPTVKISTNTALFEKKPGWIDFNAGTVAQGESLNSAADRLLDFVLKVASGTQTRAEENGFREISIFKDGVVL</sequence>
<dbReference type="Pfam" id="PF20629">
    <property type="entry name" value="GD_AH_C"/>
    <property type="match status" value="1"/>
</dbReference>
<proteinExistence type="inferred from homology"/>
<dbReference type="RefSeq" id="WP_349219460.1">
    <property type="nucleotide sequence ID" value="NZ_JBBMFD010000012.1"/>
</dbReference>
<comment type="similarity">
    <text evidence="1">Belongs to the UxaA family.</text>
</comment>
<reference evidence="4 5" key="1">
    <citation type="submission" date="2024-03" db="EMBL/GenBank/DDBJ databases">
        <title>Human intestinal bacterial collection.</title>
        <authorList>
            <person name="Pauvert C."/>
            <person name="Hitch T.C.A."/>
            <person name="Clavel T."/>
        </authorList>
    </citation>
    <scope>NUCLEOTIDE SEQUENCE [LARGE SCALE GENOMIC DNA]</scope>
    <source>
        <strain evidence="4 5">CLA-JM-H44</strain>
    </source>
</reference>
<dbReference type="Pfam" id="PF08666">
    <property type="entry name" value="SAF"/>
    <property type="match status" value="1"/>
</dbReference>
<comment type="caution">
    <text evidence="4">The sequence shown here is derived from an EMBL/GenBank/DDBJ whole genome shotgun (WGS) entry which is preliminary data.</text>
</comment>
<evidence type="ECO:0000256" key="2">
    <source>
        <dbReference type="ARBA" id="ARBA00023239"/>
    </source>
</evidence>
<keyword evidence="2" id="KW-0456">Lyase</keyword>
<evidence type="ECO:0000259" key="3">
    <source>
        <dbReference type="SMART" id="SM00858"/>
    </source>
</evidence>
<organism evidence="4 5">
    <name type="scientific">Solibaculum intestinale</name>
    <dbReference type="NCBI Taxonomy" id="3133165"/>
    <lineage>
        <taxon>Bacteria</taxon>
        <taxon>Bacillati</taxon>
        <taxon>Bacillota</taxon>
        <taxon>Clostridia</taxon>
        <taxon>Eubacteriales</taxon>
        <taxon>Oscillospiraceae</taxon>
        <taxon>Solibaculum</taxon>
    </lineage>
</organism>
<dbReference type="InterPro" id="IPR044144">
    <property type="entry name" value="SAF_UxaA/GarD"/>
</dbReference>
<feature type="domain" description="SAF" evidence="3">
    <location>
        <begin position="10"/>
        <end position="82"/>
    </location>
</feature>
<dbReference type="EMBL" id="JBBMFD010000012">
    <property type="protein sequence ID" value="MEQ2440774.1"/>
    <property type="molecule type" value="Genomic_DNA"/>
</dbReference>
<evidence type="ECO:0000313" key="5">
    <source>
        <dbReference type="Proteomes" id="UP001489509"/>
    </source>
</evidence>
<dbReference type="Pfam" id="PF04295">
    <property type="entry name" value="GD_AH_second"/>
    <property type="match status" value="1"/>
</dbReference>
<dbReference type="InterPro" id="IPR007392">
    <property type="entry name" value="GD_AH_second"/>
</dbReference>
<keyword evidence="5" id="KW-1185">Reference proteome</keyword>
<dbReference type="InterPro" id="IPR048332">
    <property type="entry name" value="GD_AH_C"/>
</dbReference>
<evidence type="ECO:0000313" key="4">
    <source>
        <dbReference type="EMBL" id="MEQ2440774.1"/>
    </source>
</evidence>
<dbReference type="CDD" id="cd11613">
    <property type="entry name" value="SAF_AH_GD"/>
    <property type="match status" value="1"/>
</dbReference>
<protein>
    <submittedName>
        <fullName evidence="4">Altronate dehydratase family protein</fullName>
    </submittedName>
</protein>
<dbReference type="Gene3D" id="2.30.130.110">
    <property type="match status" value="1"/>
</dbReference>
<gene>
    <name evidence="4" type="ORF">WMO26_08060</name>
</gene>
<dbReference type="PANTHER" id="PTHR30536:SF5">
    <property type="entry name" value="ALTRONATE DEHYDRATASE"/>
    <property type="match status" value="1"/>
</dbReference>
<dbReference type="Proteomes" id="UP001489509">
    <property type="component" value="Unassembled WGS sequence"/>
</dbReference>
<dbReference type="InterPro" id="IPR052172">
    <property type="entry name" value="UxaA_altronate/galactarate_dh"/>
</dbReference>